<proteinExistence type="predicted"/>
<evidence type="ECO:0000313" key="2">
    <source>
        <dbReference type="EMBL" id="KAG2620443.1"/>
    </source>
</evidence>
<dbReference type="PANTHER" id="PTHR46238">
    <property type="entry name" value="REVERSE TRANSCRIPTASE DOMAIN-CONTAINING PROTEIN"/>
    <property type="match status" value="1"/>
</dbReference>
<dbReference type="Proteomes" id="UP000823388">
    <property type="component" value="Chromosome 3N"/>
</dbReference>
<accession>A0A8T0UHQ4</accession>
<feature type="domain" description="Reverse transcriptase" evidence="1">
    <location>
        <begin position="1"/>
        <end position="92"/>
    </location>
</feature>
<keyword evidence="3" id="KW-1185">Reference proteome</keyword>
<gene>
    <name evidence="2" type="ORF">PVAP13_3NG109560</name>
</gene>
<evidence type="ECO:0000259" key="1">
    <source>
        <dbReference type="PROSITE" id="PS50878"/>
    </source>
</evidence>
<dbReference type="EMBL" id="CM029042">
    <property type="protein sequence ID" value="KAG2620443.1"/>
    <property type="molecule type" value="Genomic_DNA"/>
</dbReference>
<protein>
    <recommendedName>
        <fullName evidence="1">Reverse transcriptase domain-containing protein</fullName>
    </recommendedName>
</protein>
<dbReference type="PANTHER" id="PTHR46238:SF11">
    <property type="entry name" value="AGAMOUS-LIKE MADS-BOX PROTEIN AGL16"/>
    <property type="match status" value="1"/>
</dbReference>
<dbReference type="AlphaFoldDB" id="A0A8T0UHQ4"/>
<name>A0A8T0UHQ4_PANVG</name>
<reference evidence="2" key="1">
    <citation type="submission" date="2020-05" db="EMBL/GenBank/DDBJ databases">
        <title>WGS assembly of Panicum virgatum.</title>
        <authorList>
            <person name="Lovell J.T."/>
            <person name="Jenkins J."/>
            <person name="Shu S."/>
            <person name="Juenger T.E."/>
            <person name="Schmutz J."/>
        </authorList>
    </citation>
    <scope>NUCLEOTIDE SEQUENCE</scope>
    <source>
        <strain evidence="2">AP13</strain>
    </source>
</reference>
<sequence>MDEVTRDIQGEIPWCMLFADDVVLVDENRAGVNRKLELWRRTLESKGFRLSRTKTEYMLCDFSATRHEGRDVSLDEQVVVQKDTFRYLGSVLQKDGDIDEDVRHRISASWLKWRQASGILCDKRVPQKLKSKFYRTAIHPAMLYGVESKSVAEMRMLRWFCGHTKRDRVRNEVIQNRVGVAPIEEKLTQHRLRWFGHVQRRPSEAPVRNGFLERVDNVKRGRGRPKLTWDESVKRDLKDWNISKEIALDRSAWRLAINVSEP</sequence>
<organism evidence="2 3">
    <name type="scientific">Panicum virgatum</name>
    <name type="common">Blackwell switchgrass</name>
    <dbReference type="NCBI Taxonomy" id="38727"/>
    <lineage>
        <taxon>Eukaryota</taxon>
        <taxon>Viridiplantae</taxon>
        <taxon>Streptophyta</taxon>
        <taxon>Embryophyta</taxon>
        <taxon>Tracheophyta</taxon>
        <taxon>Spermatophyta</taxon>
        <taxon>Magnoliopsida</taxon>
        <taxon>Liliopsida</taxon>
        <taxon>Poales</taxon>
        <taxon>Poaceae</taxon>
        <taxon>PACMAD clade</taxon>
        <taxon>Panicoideae</taxon>
        <taxon>Panicodae</taxon>
        <taxon>Paniceae</taxon>
        <taxon>Panicinae</taxon>
        <taxon>Panicum</taxon>
        <taxon>Panicum sect. Hiantes</taxon>
    </lineage>
</organism>
<comment type="caution">
    <text evidence="2">The sequence shown here is derived from an EMBL/GenBank/DDBJ whole genome shotgun (WGS) entry which is preliminary data.</text>
</comment>
<dbReference type="InterPro" id="IPR000477">
    <property type="entry name" value="RT_dom"/>
</dbReference>
<dbReference type="PROSITE" id="PS50878">
    <property type="entry name" value="RT_POL"/>
    <property type="match status" value="1"/>
</dbReference>
<evidence type="ECO:0000313" key="3">
    <source>
        <dbReference type="Proteomes" id="UP000823388"/>
    </source>
</evidence>